<dbReference type="EMBL" id="JPKY01000056">
    <property type="protein sequence ID" value="KFH44027.1"/>
    <property type="molecule type" value="Genomic_DNA"/>
</dbReference>
<feature type="compositionally biased region" description="Low complexity" evidence="1">
    <location>
        <begin position="234"/>
        <end position="254"/>
    </location>
</feature>
<dbReference type="AlphaFoldDB" id="A0A086T3U5"/>
<feature type="domain" description="Folliculin-interacting protein N-terminal" evidence="2">
    <location>
        <begin position="90"/>
        <end position="226"/>
    </location>
</feature>
<feature type="region of interest" description="Disordered" evidence="1">
    <location>
        <begin position="62"/>
        <end position="81"/>
    </location>
</feature>
<sequence>MLGRLLHLGTGGASSAPSQTQANVSRPVSSLDSVQEDMHTRNLLFPDPETIFQNRNDQVFPLSNTPLTPSASGTSAAFDSNDDVDLDVRDVRVLIMQDTLGHTNASLLFDSQPAPTSPTTLDRSQGSGTGLDSRKTPASSRKGSISQLPKPLGPFSESPQSRQGAFDRRGSLHGRTQSSMETDMQKAAREYRDELTTFSSCIFGNSELMSYKGTSTKVHVVPVESRVTEHHPASTIGDGRSSIGRSSARSSKLSQPFTSRTISPTTFATNTSKSRPVEKNKVLISRLFPVNLTNEDLNSNLAPQNGFSDDNTGYPFPSSGEEAGSKRKAPPKQRRTPMYAVVLVIQLPPSRVSTAATPKSGFRGSGSYTESDVFSSSYNSARPSWFNMTGSGAFVETTDSSFSADVEDRIDSLTQHWDIVMRTLTHLQSITASTLRALLRQADITSPDPFATPVPSSVAPPRSQSISDRRSSELPRPKPSKSTVKLVTLSPNCLALDMNIAAEVNIARRRIVSGVKAARVVTGQGRWGIWRDEAIWTSKWTQSLDQGHFFNNLLTGFLATHTDWLQALSPPSLRRRYFSNKQHREGEDLSLPARTIIISEDKMAARRLIFLLSAFLPANQQLSTSRAHRPSTSTSIGGFAHSPPTYVVPVLREESLRRKINRRTGNRRVSHSRTTSQGARASAVPAQLAHLNMDQSHERRTSDAGSIRPTSLAMPGNDLMSRKSSAATTATVMPETTTPHFSSLQRVDSHRRPRLESSGSLATDDLKRSLKRGESSGHASTSSTDSRSQGSRWGSVISGLWSPRRRESTSMSSPAQSSETRSPTKGAPVKRDKLTSMVREASMMTQPSPRRDSRVETTGARDVTGTFDHAARPRPSFSQPDRTPDPTGAFESPVKTSINEDDGVIDVDFPFPDYITSFESAISSPSSSGYLSTPGIAGGLDSFEHLARLSADGDQTLNAAGWLPQFHPDFTLQAIPPQDDLTDQVKAALRSEPTPHYAVHASAMDSPELWVDMGSVVIADTTTNSVRRIVHRRLVKPKQLGERHGATNAASGQATVIPQTPSILPYETQLEEEYTEETVFKADEALVEAMEKVMKFQPDDSKDSPLARSVSRSGSDSDMTLGETLPENSQLPPNSLEVPRVRCRTIVLSALEDIIRDVMDRHDRRNDEAGGHAGGRYQDSILQEAVREWVSSLGTGE</sequence>
<evidence type="ECO:0000313" key="4">
    <source>
        <dbReference type="Proteomes" id="UP000029964"/>
    </source>
</evidence>
<feature type="compositionally biased region" description="Polar residues" evidence="1">
    <location>
        <begin position="809"/>
        <end position="823"/>
    </location>
</feature>
<feature type="compositionally biased region" description="Basic residues" evidence="1">
    <location>
        <begin position="326"/>
        <end position="335"/>
    </location>
</feature>
<gene>
    <name evidence="3" type="ORF">ACRE_052160</name>
</gene>
<feature type="compositionally biased region" description="Basic and acidic residues" evidence="1">
    <location>
        <begin position="467"/>
        <end position="476"/>
    </location>
</feature>
<feature type="region of interest" description="Disordered" evidence="1">
    <location>
        <begin position="107"/>
        <end position="187"/>
    </location>
</feature>
<evidence type="ECO:0000256" key="1">
    <source>
        <dbReference type="SAM" id="MobiDB-lite"/>
    </source>
</evidence>
<reference evidence="4" key="1">
    <citation type="journal article" date="2014" name="Genome Announc.">
        <title>Genome sequence and annotation of Acremonium chrysogenum, producer of the beta-lactam antibiotic cephalosporin C.</title>
        <authorList>
            <person name="Terfehr D."/>
            <person name="Dahlmann T.A."/>
            <person name="Specht T."/>
            <person name="Zadra I."/>
            <person name="Kuernsteiner H."/>
            <person name="Kueck U."/>
        </authorList>
    </citation>
    <scope>NUCLEOTIDE SEQUENCE [LARGE SCALE GENOMIC DNA]</scope>
    <source>
        <strain evidence="4">ATCC 11550 / CBS 779.69 / DSM 880 / IAM 14645 / JCM 23072 / IMI 49137</strain>
    </source>
</reference>
<dbReference type="GO" id="GO:0005737">
    <property type="term" value="C:cytoplasm"/>
    <property type="evidence" value="ECO:0007669"/>
    <property type="project" value="TreeGrafter"/>
</dbReference>
<feature type="region of interest" description="Disordered" evidence="1">
    <location>
        <begin position="226"/>
        <end position="276"/>
    </location>
</feature>
<feature type="compositionally biased region" description="Polar residues" evidence="1">
    <location>
        <begin position="136"/>
        <end position="147"/>
    </location>
</feature>
<accession>A0A086T3U5</accession>
<organism evidence="3 4">
    <name type="scientific">Hapsidospora chrysogenum (strain ATCC 11550 / CBS 779.69 / DSM 880 / IAM 14645 / JCM 23072 / IMI 49137)</name>
    <name type="common">Acremonium chrysogenum</name>
    <dbReference type="NCBI Taxonomy" id="857340"/>
    <lineage>
        <taxon>Eukaryota</taxon>
        <taxon>Fungi</taxon>
        <taxon>Dikarya</taxon>
        <taxon>Ascomycota</taxon>
        <taxon>Pezizomycotina</taxon>
        <taxon>Sordariomycetes</taxon>
        <taxon>Hypocreomycetidae</taxon>
        <taxon>Hypocreales</taxon>
        <taxon>Bionectriaceae</taxon>
        <taxon>Hapsidospora</taxon>
    </lineage>
</organism>
<feature type="region of interest" description="Disordered" evidence="1">
    <location>
        <begin position="1096"/>
        <end position="1136"/>
    </location>
</feature>
<dbReference type="PANTHER" id="PTHR21634">
    <property type="entry name" value="RE13835P"/>
    <property type="match status" value="1"/>
</dbReference>
<feature type="region of interest" description="Disordered" evidence="1">
    <location>
        <begin position="354"/>
        <end position="373"/>
    </location>
</feature>
<feature type="compositionally biased region" description="Polar residues" evidence="1">
    <location>
        <begin position="299"/>
        <end position="311"/>
    </location>
</feature>
<protein>
    <recommendedName>
        <fullName evidence="2">Folliculin-interacting protein N-terminal domain-containing protein</fullName>
    </recommendedName>
</protein>
<name>A0A086T3U5_HAPC1</name>
<evidence type="ECO:0000259" key="2">
    <source>
        <dbReference type="Pfam" id="PF14636"/>
    </source>
</evidence>
<dbReference type="InterPro" id="IPR028084">
    <property type="entry name" value="FNIP_N_dom"/>
</dbReference>
<feature type="region of interest" description="Disordered" evidence="1">
    <location>
        <begin position="299"/>
        <end position="335"/>
    </location>
</feature>
<feature type="compositionally biased region" description="Basic residues" evidence="1">
    <location>
        <begin position="658"/>
        <end position="671"/>
    </location>
</feature>
<keyword evidence="4" id="KW-1185">Reference proteome</keyword>
<comment type="caution">
    <text evidence="3">The sequence shown here is derived from an EMBL/GenBank/DDBJ whole genome shotgun (WGS) entry which is preliminary data.</text>
</comment>
<dbReference type="GO" id="GO:0042030">
    <property type="term" value="F:ATPase inhibitor activity"/>
    <property type="evidence" value="ECO:0007669"/>
    <property type="project" value="TreeGrafter"/>
</dbReference>
<feature type="compositionally biased region" description="Basic and acidic residues" evidence="1">
    <location>
        <begin position="1096"/>
        <end position="1105"/>
    </location>
</feature>
<evidence type="ECO:0000313" key="3">
    <source>
        <dbReference type="EMBL" id="KFH44027.1"/>
    </source>
</evidence>
<feature type="compositionally biased region" description="Low complexity" evidence="1">
    <location>
        <begin position="726"/>
        <end position="738"/>
    </location>
</feature>
<feature type="compositionally biased region" description="Polar residues" evidence="1">
    <location>
        <begin position="255"/>
        <end position="274"/>
    </location>
</feature>
<dbReference type="HOGENOM" id="CLU_007239_0_0_1"/>
<dbReference type="STRING" id="857340.A0A086T3U5"/>
<feature type="compositionally biased region" description="Polar residues" evidence="1">
    <location>
        <begin position="13"/>
        <end position="33"/>
    </location>
</feature>
<dbReference type="OrthoDB" id="5428015at2759"/>
<dbReference type="GO" id="GO:0051087">
    <property type="term" value="F:protein-folding chaperone binding"/>
    <property type="evidence" value="ECO:0007669"/>
    <property type="project" value="TreeGrafter"/>
</dbReference>
<feature type="region of interest" description="Disordered" evidence="1">
    <location>
        <begin position="657"/>
        <end position="895"/>
    </location>
</feature>
<feature type="compositionally biased region" description="Polar residues" evidence="1">
    <location>
        <begin position="62"/>
        <end position="78"/>
    </location>
</feature>
<feature type="compositionally biased region" description="Low complexity" evidence="1">
    <location>
        <begin position="776"/>
        <end position="792"/>
    </location>
</feature>
<feature type="compositionally biased region" description="Polar residues" evidence="1">
    <location>
        <begin position="113"/>
        <end position="126"/>
    </location>
</feature>
<dbReference type="PANTHER" id="PTHR21634:SF9">
    <property type="entry name" value="RE13835P"/>
    <property type="match status" value="1"/>
</dbReference>
<proteinExistence type="predicted"/>
<feature type="region of interest" description="Disordered" evidence="1">
    <location>
        <begin position="8"/>
        <end position="35"/>
    </location>
</feature>
<dbReference type="Pfam" id="PF14636">
    <property type="entry name" value="FNIP_N"/>
    <property type="match status" value="1"/>
</dbReference>
<feature type="region of interest" description="Disordered" evidence="1">
    <location>
        <begin position="449"/>
        <end position="483"/>
    </location>
</feature>
<feature type="compositionally biased region" description="Basic and acidic residues" evidence="1">
    <location>
        <begin position="764"/>
        <end position="775"/>
    </location>
</feature>
<dbReference type="Proteomes" id="UP000029964">
    <property type="component" value="Unassembled WGS sequence"/>
</dbReference>